<reference evidence="2" key="1">
    <citation type="journal article" date="2020" name="Stud. Mycol.">
        <title>101 Dothideomycetes genomes: a test case for predicting lifestyles and emergence of pathogens.</title>
        <authorList>
            <person name="Haridas S."/>
            <person name="Albert R."/>
            <person name="Binder M."/>
            <person name="Bloem J."/>
            <person name="Labutti K."/>
            <person name="Salamov A."/>
            <person name="Andreopoulos B."/>
            <person name="Baker S."/>
            <person name="Barry K."/>
            <person name="Bills G."/>
            <person name="Bluhm B."/>
            <person name="Cannon C."/>
            <person name="Castanera R."/>
            <person name="Culley D."/>
            <person name="Daum C."/>
            <person name="Ezra D."/>
            <person name="Gonzalez J."/>
            <person name="Henrissat B."/>
            <person name="Kuo A."/>
            <person name="Liang C."/>
            <person name="Lipzen A."/>
            <person name="Lutzoni F."/>
            <person name="Magnuson J."/>
            <person name="Mondo S."/>
            <person name="Nolan M."/>
            <person name="Ohm R."/>
            <person name="Pangilinan J."/>
            <person name="Park H.-J."/>
            <person name="Ramirez L."/>
            <person name="Alfaro M."/>
            <person name="Sun H."/>
            <person name="Tritt A."/>
            <person name="Yoshinaga Y."/>
            <person name="Zwiers L.-H."/>
            <person name="Turgeon B."/>
            <person name="Goodwin S."/>
            <person name="Spatafora J."/>
            <person name="Crous P."/>
            <person name="Grigoriev I."/>
        </authorList>
    </citation>
    <scope>NUCLEOTIDE SEQUENCE</scope>
    <source>
        <strain evidence="2">CBS 161.51</strain>
    </source>
</reference>
<dbReference type="OrthoDB" id="438641at2759"/>
<feature type="domain" description="SET" evidence="1">
    <location>
        <begin position="42"/>
        <end position="88"/>
    </location>
</feature>
<accession>A0A6A5T4F1</accession>
<name>A0A6A5T4F1_9PLEO</name>
<proteinExistence type="predicted"/>
<evidence type="ECO:0000313" key="2">
    <source>
        <dbReference type="EMBL" id="KAF1946589.1"/>
    </source>
</evidence>
<organism evidence="2 3">
    <name type="scientific">Clathrospora elynae</name>
    <dbReference type="NCBI Taxonomy" id="706981"/>
    <lineage>
        <taxon>Eukaryota</taxon>
        <taxon>Fungi</taxon>
        <taxon>Dikarya</taxon>
        <taxon>Ascomycota</taxon>
        <taxon>Pezizomycotina</taxon>
        <taxon>Dothideomycetes</taxon>
        <taxon>Pleosporomycetidae</taxon>
        <taxon>Pleosporales</taxon>
        <taxon>Diademaceae</taxon>
        <taxon>Clathrospora</taxon>
    </lineage>
</organism>
<dbReference type="Proteomes" id="UP000800038">
    <property type="component" value="Unassembled WGS sequence"/>
</dbReference>
<dbReference type="EMBL" id="ML976002">
    <property type="protein sequence ID" value="KAF1946589.1"/>
    <property type="molecule type" value="Genomic_DNA"/>
</dbReference>
<evidence type="ECO:0000259" key="1">
    <source>
        <dbReference type="Pfam" id="PF00856"/>
    </source>
</evidence>
<dbReference type="Gene3D" id="2.170.270.10">
    <property type="entry name" value="SET domain"/>
    <property type="match status" value="1"/>
</dbReference>
<dbReference type="AlphaFoldDB" id="A0A6A5T4F1"/>
<gene>
    <name evidence="2" type="ORF">EJ02DRAFT_418335</name>
</gene>
<dbReference type="InterPro" id="IPR046341">
    <property type="entry name" value="SET_dom_sf"/>
</dbReference>
<protein>
    <recommendedName>
        <fullName evidence="1">SET domain-containing protein</fullName>
    </recommendedName>
</protein>
<dbReference type="InterPro" id="IPR001214">
    <property type="entry name" value="SET_dom"/>
</dbReference>
<dbReference type="Pfam" id="PF00856">
    <property type="entry name" value="SET"/>
    <property type="match status" value="1"/>
</dbReference>
<keyword evidence="3" id="KW-1185">Reference proteome</keyword>
<evidence type="ECO:0000313" key="3">
    <source>
        <dbReference type="Proteomes" id="UP000800038"/>
    </source>
</evidence>
<dbReference type="SUPFAM" id="SSF82199">
    <property type="entry name" value="SET domain"/>
    <property type="match status" value="1"/>
</dbReference>
<sequence>MQQLGVDVFVNRYFDLMNLHTIWTRIANNKAGSRDLKRGFIDVITPHLPLFNHSCELNVKWKRDDGTITVRFFTTRRTARNEELFSNYLDICVIAVERRREMLWPWLWFEGPYLCAKCKRETKIVHWK</sequence>